<evidence type="ECO:0000259" key="1">
    <source>
        <dbReference type="Pfam" id="PF13966"/>
    </source>
</evidence>
<accession>A0AAV6L5B8</accession>
<dbReference type="Pfam" id="PF13966">
    <property type="entry name" value="zf-RVT"/>
    <property type="match status" value="1"/>
</dbReference>
<keyword evidence="3" id="KW-1185">Reference proteome</keyword>
<dbReference type="AlphaFoldDB" id="A0AAV6L5B8"/>
<sequence length="87" mass="10005">MDSLNDQYELLDGCGVIRYEVRMDTLIWKGDISNMVSVKSMYELSKPHIETNISVDALDLVWNKVTPYKVQCFGWLVCLGKVKIAEF</sequence>
<comment type="caution">
    <text evidence="2">The sequence shown here is derived from an EMBL/GenBank/DDBJ whole genome shotgun (WGS) entry which is preliminary data.</text>
</comment>
<name>A0AAV6L5B8_9ERIC</name>
<dbReference type="Proteomes" id="UP000823749">
    <property type="component" value="Chromosome 2"/>
</dbReference>
<feature type="domain" description="Reverse transcriptase zinc-binding" evidence="1">
    <location>
        <begin position="37"/>
        <end position="86"/>
    </location>
</feature>
<reference evidence="2" key="1">
    <citation type="submission" date="2020-08" db="EMBL/GenBank/DDBJ databases">
        <title>Plant Genome Project.</title>
        <authorList>
            <person name="Zhang R.-G."/>
        </authorList>
    </citation>
    <scope>NUCLEOTIDE SEQUENCE</scope>
    <source>
        <strain evidence="2">WSP0</strain>
        <tissue evidence="2">Leaf</tissue>
    </source>
</reference>
<dbReference type="InterPro" id="IPR026960">
    <property type="entry name" value="RVT-Znf"/>
</dbReference>
<evidence type="ECO:0000313" key="2">
    <source>
        <dbReference type="EMBL" id="KAG5560260.1"/>
    </source>
</evidence>
<gene>
    <name evidence="2" type="ORF">RHGRI_003526</name>
</gene>
<protein>
    <recommendedName>
        <fullName evidence="1">Reverse transcriptase zinc-binding domain-containing protein</fullName>
    </recommendedName>
</protein>
<dbReference type="EMBL" id="JACTNZ010000002">
    <property type="protein sequence ID" value="KAG5560260.1"/>
    <property type="molecule type" value="Genomic_DNA"/>
</dbReference>
<organism evidence="2 3">
    <name type="scientific">Rhododendron griersonianum</name>
    <dbReference type="NCBI Taxonomy" id="479676"/>
    <lineage>
        <taxon>Eukaryota</taxon>
        <taxon>Viridiplantae</taxon>
        <taxon>Streptophyta</taxon>
        <taxon>Embryophyta</taxon>
        <taxon>Tracheophyta</taxon>
        <taxon>Spermatophyta</taxon>
        <taxon>Magnoliopsida</taxon>
        <taxon>eudicotyledons</taxon>
        <taxon>Gunneridae</taxon>
        <taxon>Pentapetalae</taxon>
        <taxon>asterids</taxon>
        <taxon>Ericales</taxon>
        <taxon>Ericaceae</taxon>
        <taxon>Ericoideae</taxon>
        <taxon>Rhodoreae</taxon>
        <taxon>Rhododendron</taxon>
    </lineage>
</organism>
<evidence type="ECO:0000313" key="3">
    <source>
        <dbReference type="Proteomes" id="UP000823749"/>
    </source>
</evidence>
<proteinExistence type="predicted"/>